<dbReference type="PANTHER" id="PTHR43791:SF63">
    <property type="entry name" value="HIGH AFFINITY CYSTEINE TRANSPORTER"/>
    <property type="match status" value="1"/>
</dbReference>
<keyword evidence="8" id="KW-1185">Reference proteome</keyword>
<evidence type="ECO:0000313" key="7">
    <source>
        <dbReference type="EMBL" id="KAL2074076.1"/>
    </source>
</evidence>
<feature type="transmembrane region" description="Helical" evidence="6">
    <location>
        <begin position="132"/>
        <end position="151"/>
    </location>
</feature>
<gene>
    <name evidence="7" type="ORF">VTL71DRAFT_7854</name>
</gene>
<evidence type="ECO:0000256" key="4">
    <source>
        <dbReference type="ARBA" id="ARBA00022989"/>
    </source>
</evidence>
<keyword evidence="4 6" id="KW-1133">Transmembrane helix</keyword>
<feature type="transmembrane region" description="Helical" evidence="6">
    <location>
        <begin position="189"/>
        <end position="208"/>
    </location>
</feature>
<keyword evidence="3 6" id="KW-0812">Transmembrane</keyword>
<feature type="transmembrane region" description="Helical" evidence="6">
    <location>
        <begin position="220"/>
        <end position="240"/>
    </location>
</feature>
<evidence type="ECO:0000256" key="3">
    <source>
        <dbReference type="ARBA" id="ARBA00022692"/>
    </source>
</evidence>
<dbReference type="Proteomes" id="UP001595075">
    <property type="component" value="Unassembled WGS sequence"/>
</dbReference>
<proteinExistence type="predicted"/>
<dbReference type="SUPFAM" id="SSF103473">
    <property type="entry name" value="MFS general substrate transporter"/>
    <property type="match status" value="1"/>
</dbReference>
<dbReference type="Pfam" id="PF07690">
    <property type="entry name" value="MFS_1"/>
    <property type="match status" value="1"/>
</dbReference>
<evidence type="ECO:0000313" key="8">
    <source>
        <dbReference type="Proteomes" id="UP001595075"/>
    </source>
</evidence>
<dbReference type="InterPro" id="IPR036259">
    <property type="entry name" value="MFS_trans_sf"/>
</dbReference>
<comment type="subcellular location">
    <subcellularLocation>
        <location evidence="1">Membrane</location>
        <topology evidence="1">Multi-pass membrane protein</topology>
    </subcellularLocation>
</comment>
<feature type="transmembrane region" description="Helical" evidence="6">
    <location>
        <begin position="157"/>
        <end position="177"/>
    </location>
</feature>
<evidence type="ECO:0000256" key="2">
    <source>
        <dbReference type="ARBA" id="ARBA00022448"/>
    </source>
</evidence>
<feature type="transmembrane region" description="Helical" evidence="6">
    <location>
        <begin position="57"/>
        <end position="74"/>
    </location>
</feature>
<evidence type="ECO:0000256" key="5">
    <source>
        <dbReference type="ARBA" id="ARBA00023136"/>
    </source>
</evidence>
<reference evidence="7 8" key="1">
    <citation type="journal article" date="2024" name="Commun. Biol.">
        <title>Comparative genomic analysis of thermophilic fungi reveals convergent evolutionary adaptations and gene losses.</title>
        <authorList>
            <person name="Steindorff A.S."/>
            <person name="Aguilar-Pontes M.V."/>
            <person name="Robinson A.J."/>
            <person name="Andreopoulos B."/>
            <person name="LaButti K."/>
            <person name="Kuo A."/>
            <person name="Mondo S."/>
            <person name="Riley R."/>
            <person name="Otillar R."/>
            <person name="Haridas S."/>
            <person name="Lipzen A."/>
            <person name="Grimwood J."/>
            <person name="Schmutz J."/>
            <person name="Clum A."/>
            <person name="Reid I.D."/>
            <person name="Moisan M.C."/>
            <person name="Butler G."/>
            <person name="Nguyen T.T.M."/>
            <person name="Dewar K."/>
            <person name="Conant G."/>
            <person name="Drula E."/>
            <person name="Henrissat B."/>
            <person name="Hansel C."/>
            <person name="Singer S."/>
            <person name="Hutchinson M.I."/>
            <person name="de Vries R.P."/>
            <person name="Natvig D.O."/>
            <person name="Powell A.J."/>
            <person name="Tsang A."/>
            <person name="Grigoriev I.V."/>
        </authorList>
    </citation>
    <scope>NUCLEOTIDE SEQUENCE [LARGE SCALE GENOMIC DNA]</scope>
    <source>
        <strain evidence="7 8">CBS 494.80</strain>
    </source>
</reference>
<keyword evidence="5 6" id="KW-0472">Membrane</keyword>
<dbReference type="PANTHER" id="PTHR43791">
    <property type="entry name" value="PERMEASE-RELATED"/>
    <property type="match status" value="1"/>
</dbReference>
<accession>A0ABR4CX88</accession>
<dbReference type="EMBL" id="JAZHXI010000002">
    <property type="protein sequence ID" value="KAL2074076.1"/>
    <property type="molecule type" value="Genomic_DNA"/>
</dbReference>
<name>A0ABR4CX88_9HELO</name>
<evidence type="ECO:0008006" key="9">
    <source>
        <dbReference type="Google" id="ProtNLM"/>
    </source>
</evidence>
<sequence length="348" mass="39024">MGQPEKPSKVIVAAPTERPVRTIQEKYADVTLRLIEDHGDSFEPMSEEAAKKVQKKLYLHLIVLMSCICLMLVIDKATLGASSILGLFEETGITLQQYNNLNMFFYVGYLAAIWPGNYLLQRLPFGKTISAIIMSWAVVIFLHCVATSYAPLVVVRLLLGAVEAVIMPAMEMTLGMFFNRQEQEFLQPLIGITANLAPVATGFISYGLLFSPSSVRPWKLFMVTTGTVTFFLAVWSWFCYPNNPAEAYFLTLEEKVHVIKRVQKSNQSSIEQKQFKKAQFIETLKDPISWLFTLCSFTLNYSSNLTFGQQNLLVRSLGVSALGSTLVKAARGEFGFCLSFVDGIFIKR</sequence>
<evidence type="ECO:0000256" key="6">
    <source>
        <dbReference type="SAM" id="Phobius"/>
    </source>
</evidence>
<dbReference type="Gene3D" id="1.20.1250.20">
    <property type="entry name" value="MFS general substrate transporter like domains"/>
    <property type="match status" value="1"/>
</dbReference>
<comment type="caution">
    <text evidence="7">The sequence shown here is derived from an EMBL/GenBank/DDBJ whole genome shotgun (WGS) entry which is preliminary data.</text>
</comment>
<organism evidence="7 8">
    <name type="scientific">Oculimacula yallundae</name>
    <dbReference type="NCBI Taxonomy" id="86028"/>
    <lineage>
        <taxon>Eukaryota</taxon>
        <taxon>Fungi</taxon>
        <taxon>Dikarya</taxon>
        <taxon>Ascomycota</taxon>
        <taxon>Pezizomycotina</taxon>
        <taxon>Leotiomycetes</taxon>
        <taxon>Helotiales</taxon>
        <taxon>Ploettnerulaceae</taxon>
        <taxon>Oculimacula</taxon>
    </lineage>
</organism>
<evidence type="ECO:0000256" key="1">
    <source>
        <dbReference type="ARBA" id="ARBA00004141"/>
    </source>
</evidence>
<protein>
    <recommendedName>
        <fullName evidence="9">Major facilitator superfamily (MFS) profile domain-containing protein</fullName>
    </recommendedName>
</protein>
<dbReference type="InterPro" id="IPR011701">
    <property type="entry name" value="MFS"/>
</dbReference>
<keyword evidence="2" id="KW-0813">Transport</keyword>